<proteinExistence type="predicted"/>
<feature type="compositionally biased region" description="Basic and acidic residues" evidence="1">
    <location>
        <begin position="17"/>
        <end position="29"/>
    </location>
</feature>
<dbReference type="AlphaFoldDB" id="A0A4C1XVD5"/>
<comment type="caution">
    <text evidence="2">The sequence shown here is derived from an EMBL/GenBank/DDBJ whole genome shotgun (WGS) entry which is preliminary data.</text>
</comment>
<name>A0A4C1XVD5_EUMVA</name>
<dbReference type="EMBL" id="BGZK01000951">
    <property type="protein sequence ID" value="GBP66199.1"/>
    <property type="molecule type" value="Genomic_DNA"/>
</dbReference>
<feature type="region of interest" description="Disordered" evidence="1">
    <location>
        <begin position="1"/>
        <end position="29"/>
    </location>
</feature>
<evidence type="ECO:0000313" key="3">
    <source>
        <dbReference type="Proteomes" id="UP000299102"/>
    </source>
</evidence>
<reference evidence="2 3" key="1">
    <citation type="journal article" date="2019" name="Commun. Biol.">
        <title>The bagworm genome reveals a unique fibroin gene that provides high tensile strength.</title>
        <authorList>
            <person name="Kono N."/>
            <person name="Nakamura H."/>
            <person name="Ohtoshi R."/>
            <person name="Tomita M."/>
            <person name="Numata K."/>
            <person name="Arakawa K."/>
        </authorList>
    </citation>
    <scope>NUCLEOTIDE SEQUENCE [LARGE SCALE GENOMIC DNA]</scope>
</reference>
<organism evidence="2 3">
    <name type="scientific">Eumeta variegata</name>
    <name type="common">Bagworm moth</name>
    <name type="synonym">Eumeta japonica</name>
    <dbReference type="NCBI Taxonomy" id="151549"/>
    <lineage>
        <taxon>Eukaryota</taxon>
        <taxon>Metazoa</taxon>
        <taxon>Ecdysozoa</taxon>
        <taxon>Arthropoda</taxon>
        <taxon>Hexapoda</taxon>
        <taxon>Insecta</taxon>
        <taxon>Pterygota</taxon>
        <taxon>Neoptera</taxon>
        <taxon>Endopterygota</taxon>
        <taxon>Lepidoptera</taxon>
        <taxon>Glossata</taxon>
        <taxon>Ditrysia</taxon>
        <taxon>Tineoidea</taxon>
        <taxon>Psychidae</taxon>
        <taxon>Oiketicinae</taxon>
        <taxon>Eumeta</taxon>
    </lineage>
</organism>
<keyword evidence="3" id="KW-1185">Reference proteome</keyword>
<evidence type="ECO:0000256" key="1">
    <source>
        <dbReference type="SAM" id="MobiDB-lite"/>
    </source>
</evidence>
<evidence type="ECO:0000313" key="2">
    <source>
        <dbReference type="EMBL" id="GBP66199.1"/>
    </source>
</evidence>
<accession>A0A4C1XVD5</accession>
<gene>
    <name evidence="2" type="ORF">EVAR_97150_1</name>
</gene>
<sequence length="182" mass="20914">MVTIVANGLTESRLPPLRKENNRSHQEHEKFPVPIGAAWRSYCRRNLTSATGIHINEKRRNSPQNEEHPRSLFQRTLQIMSAVFVKKIKGDNRRAYHMIQNTGQEIVTAAWYTTPVFQKFSRLRSRGLMVQASALGPSYTRRFVHRRASPTFRLFVADTDRAPPAGRNRRCDFQDGGASVEH</sequence>
<protein>
    <submittedName>
        <fullName evidence="2">Uncharacterized protein</fullName>
    </submittedName>
</protein>
<dbReference type="Proteomes" id="UP000299102">
    <property type="component" value="Unassembled WGS sequence"/>
</dbReference>